<dbReference type="InterPro" id="IPR001647">
    <property type="entry name" value="HTH_TetR"/>
</dbReference>
<dbReference type="Proteomes" id="UP000616779">
    <property type="component" value="Unassembled WGS sequence"/>
</dbReference>
<evidence type="ECO:0000259" key="5">
    <source>
        <dbReference type="PROSITE" id="PS50977"/>
    </source>
</evidence>
<dbReference type="PRINTS" id="PR00455">
    <property type="entry name" value="HTHTETR"/>
</dbReference>
<dbReference type="Pfam" id="PF00440">
    <property type="entry name" value="TetR_N"/>
    <property type="match status" value="1"/>
</dbReference>
<dbReference type="InterPro" id="IPR009057">
    <property type="entry name" value="Homeodomain-like_sf"/>
</dbReference>
<gene>
    <name evidence="6" type="ORF">GC098_21020</name>
</gene>
<comment type="caution">
    <text evidence="6">The sequence shown here is derived from an EMBL/GenBank/DDBJ whole genome shotgun (WGS) entry which is preliminary data.</text>
</comment>
<reference evidence="6 7" key="1">
    <citation type="submission" date="2019-10" db="EMBL/GenBank/DDBJ databases">
        <title>Description of Paenibacillus terrestris sp. nov.</title>
        <authorList>
            <person name="Carlier A."/>
            <person name="Qi S."/>
        </authorList>
    </citation>
    <scope>NUCLEOTIDE SEQUENCE [LARGE SCALE GENOMIC DNA]</scope>
    <source>
        <strain evidence="6 7">LMG 31458</strain>
    </source>
</reference>
<accession>A0ABX1Y034</accession>
<dbReference type="PANTHER" id="PTHR47506:SF6">
    <property type="entry name" value="HTH-TYPE TRANSCRIPTIONAL REPRESSOR NEMR"/>
    <property type="match status" value="1"/>
</dbReference>
<dbReference type="EMBL" id="WHOA01000142">
    <property type="protein sequence ID" value="NOU73854.1"/>
    <property type="molecule type" value="Genomic_DNA"/>
</dbReference>
<name>A0ABX1Y034_9BACL</name>
<feature type="domain" description="HTH tetR-type" evidence="5">
    <location>
        <begin position="2"/>
        <end position="62"/>
    </location>
</feature>
<dbReference type="PANTHER" id="PTHR47506">
    <property type="entry name" value="TRANSCRIPTIONAL REGULATORY PROTEIN"/>
    <property type="match status" value="1"/>
</dbReference>
<feature type="non-terminal residue" evidence="6">
    <location>
        <position position="131"/>
    </location>
</feature>
<evidence type="ECO:0000313" key="7">
    <source>
        <dbReference type="Proteomes" id="UP000616779"/>
    </source>
</evidence>
<dbReference type="PROSITE" id="PS50977">
    <property type="entry name" value="HTH_TETR_2"/>
    <property type="match status" value="1"/>
</dbReference>
<proteinExistence type="predicted"/>
<dbReference type="SUPFAM" id="SSF46689">
    <property type="entry name" value="Homeodomain-like"/>
    <property type="match status" value="1"/>
</dbReference>
<keyword evidence="7" id="KW-1185">Reference proteome</keyword>
<keyword evidence="3" id="KW-0804">Transcription</keyword>
<feature type="DNA-binding region" description="H-T-H motif" evidence="4">
    <location>
        <begin position="25"/>
        <end position="44"/>
    </location>
</feature>
<protein>
    <submittedName>
        <fullName evidence="6">TetR family transcriptional regulator</fullName>
    </submittedName>
</protein>
<evidence type="ECO:0000256" key="1">
    <source>
        <dbReference type="ARBA" id="ARBA00023015"/>
    </source>
</evidence>
<organism evidence="6 7">
    <name type="scientific">Paenibacillus phytorum</name>
    <dbReference type="NCBI Taxonomy" id="2654977"/>
    <lineage>
        <taxon>Bacteria</taxon>
        <taxon>Bacillati</taxon>
        <taxon>Bacillota</taxon>
        <taxon>Bacilli</taxon>
        <taxon>Bacillales</taxon>
        <taxon>Paenibacillaceae</taxon>
        <taxon>Paenibacillus</taxon>
    </lineage>
</organism>
<evidence type="ECO:0000313" key="6">
    <source>
        <dbReference type="EMBL" id="NOU73854.1"/>
    </source>
</evidence>
<dbReference type="RefSeq" id="WP_171645269.1">
    <property type="nucleotide sequence ID" value="NZ_WHOA01000142.1"/>
</dbReference>
<evidence type="ECO:0000256" key="4">
    <source>
        <dbReference type="PROSITE-ProRule" id="PRU00335"/>
    </source>
</evidence>
<evidence type="ECO:0000256" key="2">
    <source>
        <dbReference type="ARBA" id="ARBA00023125"/>
    </source>
</evidence>
<keyword evidence="1" id="KW-0805">Transcription regulation</keyword>
<keyword evidence="2 4" id="KW-0238">DNA-binding</keyword>
<sequence length="131" mass="15209">MESRKNQIISLAFKLIQEKGFVAMSYDDLSKPLGVTKASIHYHFEKKEDLGAAILERMMERLEHLLLRIASVPPEERLEHYFFDRLSCFGMQDICPLSSLQADFESLPEALQHKVKEVSEKELFILIQILK</sequence>
<evidence type="ECO:0000256" key="3">
    <source>
        <dbReference type="ARBA" id="ARBA00023163"/>
    </source>
</evidence>
<dbReference type="Gene3D" id="1.10.357.10">
    <property type="entry name" value="Tetracycline Repressor, domain 2"/>
    <property type="match status" value="1"/>
</dbReference>